<comment type="caution">
    <text evidence="1">The sequence shown here is derived from an EMBL/GenBank/DDBJ whole genome shotgun (WGS) entry which is preliminary data.</text>
</comment>
<organism evidence="1 2">
    <name type="scientific">Streptosporangium fragile</name>
    <dbReference type="NCBI Taxonomy" id="46186"/>
    <lineage>
        <taxon>Bacteria</taxon>
        <taxon>Bacillati</taxon>
        <taxon>Actinomycetota</taxon>
        <taxon>Actinomycetes</taxon>
        <taxon>Streptosporangiales</taxon>
        <taxon>Streptosporangiaceae</taxon>
        <taxon>Streptosporangium</taxon>
    </lineage>
</organism>
<evidence type="ECO:0000313" key="2">
    <source>
        <dbReference type="Proteomes" id="UP001500831"/>
    </source>
</evidence>
<reference evidence="1 2" key="1">
    <citation type="journal article" date="2019" name="Int. J. Syst. Evol. Microbiol.">
        <title>The Global Catalogue of Microorganisms (GCM) 10K type strain sequencing project: providing services to taxonomists for standard genome sequencing and annotation.</title>
        <authorList>
            <consortium name="The Broad Institute Genomics Platform"/>
            <consortium name="The Broad Institute Genome Sequencing Center for Infectious Disease"/>
            <person name="Wu L."/>
            <person name="Ma J."/>
        </authorList>
    </citation>
    <scope>NUCLEOTIDE SEQUENCE [LARGE SCALE GENOMIC DNA]</scope>
    <source>
        <strain evidence="1 2">JCM 6242</strain>
    </source>
</reference>
<keyword evidence="2" id="KW-1185">Reference proteome</keyword>
<dbReference type="Proteomes" id="UP001500831">
    <property type="component" value="Unassembled WGS sequence"/>
</dbReference>
<dbReference type="EMBL" id="BAAAVI010000058">
    <property type="protein sequence ID" value="GAA2897001.1"/>
    <property type="molecule type" value="Genomic_DNA"/>
</dbReference>
<dbReference type="RefSeq" id="WP_344978956.1">
    <property type="nucleotide sequence ID" value="NZ_BAAAVI010000058.1"/>
</dbReference>
<sequence length="230" mass="25163">MWLFDRTVRQIRGNPVLLTYQPPEPGRLEEVLRLHDPRLRRSGDWLVAGGAKFRWAELTPEQAASAGLPAGRRGAIIVRHRNRTTGSFILNGVASRLGGAIYPPEEQDDYVDVEVRMRKSDGIGCDGAAQLIRPILGARTVEHDHGLGMCQIVGGEGDPVVVTYNWPGADAEHIVDLELDAEDPADLPALERLYRAAVAIAETTGASITCKDFPVTRLEDIVPPTDRFPG</sequence>
<gene>
    <name evidence="1" type="ORF">GCM10010517_62030</name>
</gene>
<name>A0ABN3W513_9ACTN</name>
<accession>A0ABN3W513</accession>
<protein>
    <submittedName>
        <fullName evidence="1">Uncharacterized protein</fullName>
    </submittedName>
</protein>
<evidence type="ECO:0000313" key="1">
    <source>
        <dbReference type="EMBL" id="GAA2897001.1"/>
    </source>
</evidence>
<proteinExistence type="predicted"/>